<dbReference type="AlphaFoldDB" id="A0AAN8JKN2"/>
<proteinExistence type="predicted"/>
<evidence type="ECO:0000313" key="2">
    <source>
        <dbReference type="Proteomes" id="UP001347796"/>
    </source>
</evidence>
<organism evidence="1 2">
    <name type="scientific">Patella caerulea</name>
    <name type="common">Rayed Mediterranean limpet</name>
    <dbReference type="NCBI Taxonomy" id="87958"/>
    <lineage>
        <taxon>Eukaryota</taxon>
        <taxon>Metazoa</taxon>
        <taxon>Spiralia</taxon>
        <taxon>Lophotrochozoa</taxon>
        <taxon>Mollusca</taxon>
        <taxon>Gastropoda</taxon>
        <taxon>Patellogastropoda</taxon>
        <taxon>Patelloidea</taxon>
        <taxon>Patellidae</taxon>
        <taxon>Patella</taxon>
    </lineage>
</organism>
<evidence type="ECO:0000313" key="1">
    <source>
        <dbReference type="EMBL" id="KAK6179552.1"/>
    </source>
</evidence>
<protein>
    <submittedName>
        <fullName evidence="1">Uncharacterized protein</fullName>
    </submittedName>
</protein>
<accession>A0AAN8JKN2</accession>
<reference evidence="1 2" key="1">
    <citation type="submission" date="2024-01" db="EMBL/GenBank/DDBJ databases">
        <title>The genome of the rayed Mediterranean limpet Patella caerulea (Linnaeus, 1758).</title>
        <authorList>
            <person name="Anh-Thu Weber A."/>
            <person name="Halstead-Nussloch G."/>
        </authorList>
    </citation>
    <scope>NUCLEOTIDE SEQUENCE [LARGE SCALE GENOMIC DNA]</scope>
    <source>
        <strain evidence="1">AATW-2023a</strain>
        <tissue evidence="1">Whole specimen</tissue>
    </source>
</reference>
<comment type="caution">
    <text evidence="1">The sequence shown here is derived from an EMBL/GenBank/DDBJ whole genome shotgun (WGS) entry which is preliminary data.</text>
</comment>
<name>A0AAN8JKN2_PATCE</name>
<dbReference type="Proteomes" id="UP001347796">
    <property type="component" value="Unassembled WGS sequence"/>
</dbReference>
<keyword evidence="2" id="KW-1185">Reference proteome</keyword>
<gene>
    <name evidence="1" type="ORF">SNE40_011882</name>
</gene>
<sequence length="250" mass="29137">MNRFKEGDRQKETQLDFDAKQEARYEAMRQSRYSSIVYKQHEELQRRFERQASLIEKTKKALASDIRKIRIKRREYLDKYTEVKRDLDYFRQTSSIAESRISTLRKRHFDFQQSQRVAQFLDQYGDGAGIYLYGDFYPGGRINFLPNVNGRSPVLRGSQSGSSRSANELYLTDGGKSKTQLSILSPSTCTSGDRSFKTSELLEIELKRNVESYRNGNLGRRKDIVHLFSVQNVTGRPVHVKHFPGKKLFK</sequence>
<dbReference type="EMBL" id="JAZGQO010000008">
    <property type="protein sequence ID" value="KAK6179552.1"/>
    <property type="molecule type" value="Genomic_DNA"/>
</dbReference>